<dbReference type="CDD" id="cd18084">
    <property type="entry name" value="RsmE-like"/>
    <property type="match status" value="1"/>
</dbReference>
<gene>
    <name evidence="13" type="ORF">F3059_07345</name>
</gene>
<dbReference type="InterPro" id="IPR029028">
    <property type="entry name" value="Alpha/beta_knot_MTases"/>
</dbReference>
<comment type="caution">
    <text evidence="13">The sequence shown here is derived from an EMBL/GenBank/DDBJ whole genome shotgun (WGS) entry which is preliminary data.</text>
</comment>
<dbReference type="Pfam" id="PF04452">
    <property type="entry name" value="Methyltrans_RNA"/>
    <property type="match status" value="1"/>
</dbReference>
<evidence type="ECO:0000256" key="6">
    <source>
        <dbReference type="ARBA" id="ARBA00022679"/>
    </source>
</evidence>
<dbReference type="InterPro" id="IPR046886">
    <property type="entry name" value="RsmE_MTase_dom"/>
</dbReference>
<accession>A0A6N6M8T1</accession>
<dbReference type="InterPro" id="IPR006700">
    <property type="entry name" value="RsmE"/>
</dbReference>
<protein>
    <recommendedName>
        <fullName evidence="10">Ribosomal RNA small subunit methyltransferase E</fullName>
        <ecNumber evidence="10">2.1.1.193</ecNumber>
    </recommendedName>
</protein>
<keyword evidence="3 10" id="KW-0963">Cytoplasm</keyword>
<dbReference type="RefSeq" id="WP_151167743.1">
    <property type="nucleotide sequence ID" value="NZ_WACR01000005.1"/>
</dbReference>
<sequence length="233" mass="26649">MRLFFSQNITDNRGFLSPEDSRHVVKSLRMKAGDEVNITDGKGICYSARIEDANFRKCTFSIYGSDRIEKNWNFYLHIAIAPTKNIDRFEWFLEKATELGIDEITPILTENSERKRIKMDRCERILQSAMKQSHKFTLPKINELIAFSDFIENTSQEVNKFIAHCYDGEKTDIKNIQTPDRLTIVIGPEGDFTQEEVSLAQNANFTPLSLGRSRLRTETAAVFACNAAHLNAS</sequence>
<reference evidence="13 14" key="1">
    <citation type="submission" date="2019-09" db="EMBL/GenBank/DDBJ databases">
        <title>Genomes of Cryomorphaceae.</title>
        <authorList>
            <person name="Bowman J.P."/>
        </authorList>
    </citation>
    <scope>NUCLEOTIDE SEQUENCE [LARGE SCALE GENOMIC DNA]</scope>
    <source>
        <strain evidence="13 14">KCTC 52047</strain>
    </source>
</reference>
<dbReference type="PIRSF" id="PIRSF015601">
    <property type="entry name" value="MTase_slr0722"/>
    <property type="match status" value="1"/>
</dbReference>
<evidence type="ECO:0000313" key="14">
    <source>
        <dbReference type="Proteomes" id="UP000435357"/>
    </source>
</evidence>
<evidence type="ECO:0000256" key="9">
    <source>
        <dbReference type="ARBA" id="ARBA00047944"/>
    </source>
</evidence>
<dbReference type="InterPro" id="IPR046887">
    <property type="entry name" value="RsmE_PUA-like"/>
</dbReference>
<dbReference type="SUPFAM" id="SSF75217">
    <property type="entry name" value="alpha/beta knot"/>
    <property type="match status" value="1"/>
</dbReference>
<dbReference type="GO" id="GO:0070042">
    <property type="term" value="F:rRNA (uridine-N3-)-methyltransferase activity"/>
    <property type="evidence" value="ECO:0007669"/>
    <property type="project" value="TreeGrafter"/>
</dbReference>
<evidence type="ECO:0000256" key="4">
    <source>
        <dbReference type="ARBA" id="ARBA00022552"/>
    </source>
</evidence>
<dbReference type="GO" id="GO:0070475">
    <property type="term" value="P:rRNA base methylation"/>
    <property type="evidence" value="ECO:0007669"/>
    <property type="project" value="TreeGrafter"/>
</dbReference>
<dbReference type="OrthoDB" id="9815641at2"/>
<evidence type="ECO:0000256" key="7">
    <source>
        <dbReference type="ARBA" id="ARBA00022691"/>
    </source>
</evidence>
<dbReference type="Gene3D" id="2.40.240.20">
    <property type="entry name" value="Hypothetical PUA domain-like, domain 1"/>
    <property type="match status" value="1"/>
</dbReference>
<comment type="similarity">
    <text evidence="2 10">Belongs to the RNA methyltransferase RsmE family.</text>
</comment>
<feature type="domain" description="Ribosomal RNA small subunit methyltransferase E methyltransferase" evidence="11">
    <location>
        <begin position="73"/>
        <end position="227"/>
    </location>
</feature>
<evidence type="ECO:0000256" key="5">
    <source>
        <dbReference type="ARBA" id="ARBA00022603"/>
    </source>
</evidence>
<dbReference type="NCBIfam" id="NF008702">
    <property type="entry name" value="PRK11713.6-1"/>
    <property type="match status" value="1"/>
</dbReference>
<evidence type="ECO:0000313" key="13">
    <source>
        <dbReference type="EMBL" id="KAB1064504.1"/>
    </source>
</evidence>
<comment type="subcellular location">
    <subcellularLocation>
        <location evidence="1 10">Cytoplasm</location>
    </subcellularLocation>
</comment>
<dbReference type="PANTHER" id="PTHR30027:SF3">
    <property type="entry name" value="16S RRNA (URACIL(1498)-N(3))-METHYLTRANSFERASE"/>
    <property type="match status" value="1"/>
</dbReference>
<feature type="domain" description="Ribosomal RNA small subunit methyltransferase E PUA-like" evidence="12">
    <location>
        <begin position="17"/>
        <end position="62"/>
    </location>
</feature>
<evidence type="ECO:0000259" key="11">
    <source>
        <dbReference type="Pfam" id="PF04452"/>
    </source>
</evidence>
<comment type="function">
    <text evidence="8 10">Specifically methylates the N3 position of the uracil ring of uridine 1498 (m3U1498) in 16S rRNA. Acts on the fully assembled 30S ribosomal subunit.</text>
</comment>
<dbReference type="EMBL" id="WACR01000005">
    <property type="protein sequence ID" value="KAB1064504.1"/>
    <property type="molecule type" value="Genomic_DNA"/>
</dbReference>
<evidence type="ECO:0000256" key="3">
    <source>
        <dbReference type="ARBA" id="ARBA00022490"/>
    </source>
</evidence>
<proteinExistence type="inferred from homology"/>
<keyword evidence="6 10" id="KW-0808">Transferase</keyword>
<dbReference type="Pfam" id="PF20260">
    <property type="entry name" value="PUA_4"/>
    <property type="match status" value="1"/>
</dbReference>
<dbReference type="PANTHER" id="PTHR30027">
    <property type="entry name" value="RIBOSOMAL RNA SMALL SUBUNIT METHYLTRANSFERASE E"/>
    <property type="match status" value="1"/>
</dbReference>
<dbReference type="Proteomes" id="UP000435357">
    <property type="component" value="Unassembled WGS sequence"/>
</dbReference>
<dbReference type="NCBIfam" id="TIGR00046">
    <property type="entry name" value="RsmE family RNA methyltransferase"/>
    <property type="match status" value="1"/>
</dbReference>
<evidence type="ECO:0000256" key="2">
    <source>
        <dbReference type="ARBA" id="ARBA00005528"/>
    </source>
</evidence>
<dbReference type="GO" id="GO:0005737">
    <property type="term" value="C:cytoplasm"/>
    <property type="evidence" value="ECO:0007669"/>
    <property type="project" value="UniProtKB-SubCell"/>
</dbReference>
<evidence type="ECO:0000259" key="12">
    <source>
        <dbReference type="Pfam" id="PF20260"/>
    </source>
</evidence>
<keyword evidence="5 10" id="KW-0489">Methyltransferase</keyword>
<organism evidence="13 14">
    <name type="scientific">Salibacter halophilus</name>
    <dbReference type="NCBI Taxonomy" id="1803916"/>
    <lineage>
        <taxon>Bacteria</taxon>
        <taxon>Pseudomonadati</taxon>
        <taxon>Bacteroidota</taxon>
        <taxon>Flavobacteriia</taxon>
        <taxon>Flavobacteriales</taxon>
        <taxon>Salibacteraceae</taxon>
        <taxon>Salibacter</taxon>
    </lineage>
</organism>
<keyword evidence="14" id="KW-1185">Reference proteome</keyword>
<dbReference type="Gene3D" id="3.40.1280.10">
    <property type="match status" value="1"/>
</dbReference>
<dbReference type="SUPFAM" id="SSF88697">
    <property type="entry name" value="PUA domain-like"/>
    <property type="match status" value="1"/>
</dbReference>
<evidence type="ECO:0000256" key="10">
    <source>
        <dbReference type="PIRNR" id="PIRNR015601"/>
    </source>
</evidence>
<dbReference type="InterPro" id="IPR029026">
    <property type="entry name" value="tRNA_m1G_MTases_N"/>
</dbReference>
<keyword evidence="7 10" id="KW-0949">S-adenosyl-L-methionine</keyword>
<dbReference type="EC" id="2.1.1.193" evidence="10"/>
<name>A0A6N6M8T1_9FLAO</name>
<dbReference type="AlphaFoldDB" id="A0A6N6M8T1"/>
<keyword evidence="4 10" id="KW-0698">rRNA processing</keyword>
<evidence type="ECO:0000256" key="1">
    <source>
        <dbReference type="ARBA" id="ARBA00004496"/>
    </source>
</evidence>
<comment type="catalytic activity">
    <reaction evidence="9 10">
        <text>uridine(1498) in 16S rRNA + S-adenosyl-L-methionine = N(3)-methyluridine(1498) in 16S rRNA + S-adenosyl-L-homocysteine + H(+)</text>
        <dbReference type="Rhea" id="RHEA:42920"/>
        <dbReference type="Rhea" id="RHEA-COMP:10283"/>
        <dbReference type="Rhea" id="RHEA-COMP:10284"/>
        <dbReference type="ChEBI" id="CHEBI:15378"/>
        <dbReference type="ChEBI" id="CHEBI:57856"/>
        <dbReference type="ChEBI" id="CHEBI:59789"/>
        <dbReference type="ChEBI" id="CHEBI:65315"/>
        <dbReference type="ChEBI" id="CHEBI:74502"/>
        <dbReference type="EC" id="2.1.1.193"/>
    </reaction>
</comment>
<dbReference type="InterPro" id="IPR015947">
    <property type="entry name" value="PUA-like_sf"/>
</dbReference>
<evidence type="ECO:0000256" key="8">
    <source>
        <dbReference type="ARBA" id="ARBA00025699"/>
    </source>
</evidence>